<dbReference type="AlphaFoldDB" id="A0A1Y1N3H7"/>
<dbReference type="InterPro" id="IPR036397">
    <property type="entry name" value="RNaseH_sf"/>
</dbReference>
<accession>A0A1Y1N3H7</accession>
<dbReference type="GO" id="GO:0003676">
    <property type="term" value="F:nucleic acid binding"/>
    <property type="evidence" value="ECO:0007669"/>
    <property type="project" value="InterPro"/>
</dbReference>
<reference evidence="1" key="1">
    <citation type="journal article" date="2016" name="Sci. Rep.">
        <title>Molecular characterization of firefly nuptial gifts: a multi-omics approach sheds light on postcopulatory sexual selection.</title>
        <authorList>
            <person name="Al-Wathiqui N."/>
            <person name="Fallon T.R."/>
            <person name="South A."/>
            <person name="Weng J.K."/>
            <person name="Lewis S.M."/>
        </authorList>
    </citation>
    <scope>NUCLEOTIDE SEQUENCE</scope>
</reference>
<organism evidence="1">
    <name type="scientific">Photinus pyralis</name>
    <name type="common">Common eastern firefly</name>
    <name type="synonym">Lampyris pyralis</name>
    <dbReference type="NCBI Taxonomy" id="7054"/>
    <lineage>
        <taxon>Eukaryota</taxon>
        <taxon>Metazoa</taxon>
        <taxon>Ecdysozoa</taxon>
        <taxon>Arthropoda</taxon>
        <taxon>Hexapoda</taxon>
        <taxon>Insecta</taxon>
        <taxon>Pterygota</taxon>
        <taxon>Neoptera</taxon>
        <taxon>Endopterygota</taxon>
        <taxon>Coleoptera</taxon>
        <taxon>Polyphaga</taxon>
        <taxon>Elateriformia</taxon>
        <taxon>Elateroidea</taxon>
        <taxon>Lampyridae</taxon>
        <taxon>Lampyrinae</taxon>
        <taxon>Photinus</taxon>
    </lineage>
</organism>
<proteinExistence type="predicted"/>
<dbReference type="SUPFAM" id="SSF53098">
    <property type="entry name" value="Ribonuclease H-like"/>
    <property type="match status" value="1"/>
</dbReference>
<evidence type="ECO:0000313" key="1">
    <source>
        <dbReference type="EMBL" id="JAV90077.1"/>
    </source>
</evidence>
<dbReference type="Gene3D" id="3.30.420.10">
    <property type="entry name" value="Ribonuclease H-like superfamily/Ribonuclease H"/>
    <property type="match status" value="1"/>
</dbReference>
<dbReference type="InterPro" id="IPR012337">
    <property type="entry name" value="RNaseH-like_sf"/>
</dbReference>
<evidence type="ECO:0008006" key="2">
    <source>
        <dbReference type="Google" id="ProtNLM"/>
    </source>
</evidence>
<dbReference type="EMBL" id="GEZM01018674">
    <property type="protein sequence ID" value="JAV90077.1"/>
    <property type="molecule type" value="Transcribed_RNA"/>
</dbReference>
<sequence>MSSGRPDRVSIRCVLAPGSPSEEEVHHGRAASFVQDLRRLEQFLSRDYAGTRWWIDTCLRTLVDEIILRYGTPERVINDNGSLFVGEVMLAVSYCLGFHPVDRNNRDIETQLAILTTQSHTAWKDRLPSIQFALNSTVSAATEELLRRFRSI</sequence>
<protein>
    <recommendedName>
        <fullName evidence="2">Integrase catalytic domain-containing protein</fullName>
    </recommendedName>
</protein>
<dbReference type="EMBL" id="GEZM01018669">
    <property type="protein sequence ID" value="JAV90079.1"/>
    <property type="molecule type" value="Transcribed_RNA"/>
</dbReference>
<name>A0A1Y1N3H7_PHOPY</name>